<organism evidence="11 12">
    <name type="scientific">Rhizoclosmatium globosum</name>
    <dbReference type="NCBI Taxonomy" id="329046"/>
    <lineage>
        <taxon>Eukaryota</taxon>
        <taxon>Fungi</taxon>
        <taxon>Fungi incertae sedis</taxon>
        <taxon>Chytridiomycota</taxon>
        <taxon>Chytridiomycota incertae sedis</taxon>
        <taxon>Chytridiomycetes</taxon>
        <taxon>Chytridiales</taxon>
        <taxon>Chytriomycetaceae</taxon>
        <taxon>Rhizoclosmatium</taxon>
    </lineage>
</organism>
<evidence type="ECO:0000256" key="7">
    <source>
        <dbReference type="ARBA" id="ARBA00022801"/>
    </source>
</evidence>
<comment type="caution">
    <text evidence="11">The sequence shown here is derived from an EMBL/GenBank/DDBJ whole genome shotgun (WGS) entry which is preliminary data.</text>
</comment>
<comment type="catalytic activity">
    <reaction evidence="1">
        <text>Random hydrolysis of (1-&gt;4)-beta-D-mannosidic linkages in mannans, galactomannans and glucomannans.</text>
        <dbReference type="EC" id="3.2.1.78"/>
    </reaction>
</comment>
<keyword evidence="9" id="KW-0472">Membrane</keyword>
<feature type="domain" description="Glycoside hydrolase family 5" evidence="10">
    <location>
        <begin position="88"/>
        <end position="243"/>
    </location>
</feature>
<dbReference type="PANTHER" id="PTHR31451">
    <property type="match status" value="1"/>
</dbReference>
<dbReference type="Pfam" id="PF26410">
    <property type="entry name" value="GH5_mannosidase"/>
    <property type="match status" value="1"/>
</dbReference>
<dbReference type="InterPro" id="IPR001547">
    <property type="entry name" value="Glyco_hydro_5"/>
</dbReference>
<keyword evidence="7 11" id="KW-0378">Hydrolase</keyword>
<dbReference type="EC" id="3.2.1.78" evidence="4"/>
<dbReference type="OrthoDB" id="406631at2759"/>
<keyword evidence="9" id="KW-1133">Transmembrane helix</keyword>
<proteinExistence type="inferred from homology"/>
<comment type="subcellular location">
    <subcellularLocation>
        <location evidence="2">Secreted</location>
    </subcellularLocation>
</comment>
<dbReference type="InterPro" id="IPR045053">
    <property type="entry name" value="MAN-like"/>
</dbReference>
<evidence type="ECO:0000256" key="1">
    <source>
        <dbReference type="ARBA" id="ARBA00001678"/>
    </source>
</evidence>
<evidence type="ECO:0000313" key="11">
    <source>
        <dbReference type="EMBL" id="ORY53677.1"/>
    </source>
</evidence>
<dbReference type="InterPro" id="IPR013783">
    <property type="entry name" value="Ig-like_fold"/>
</dbReference>
<sequence length="566" mass="61822">MSLGTTQYGPKFFGFNTPDLHLIEDTIPWVTPTQFEVNDALISVLQAGSSVTRIYTLAIGPPRDTVHITSYPINDTFNWKPIPGTNNPKLYTNEQLFVALDNVLAAAGNLGVQVIVPLIDQWDWWGGVPAFASIHRVTTDEFYTNSRTYSNFFAVVEYVAKRNNTVSGIQYRNDPAIFAWETGNELSMGGDRVPSHWTTSLAKLLKNVLNVKQLVIDGSYSLYGWDTDVLNEPSIDGFTGHYYQLPAKFLIASSISNSVSPAGTIIFFIISGFCLIASIAFCIKPSLFRIKSDKNLCALLGSGRNSLYQGKIDILLVSAKKRAITICLLLTFGFIAFFVLASVFIWVGLFRVKYADRFNVDHDLIVKQYKKLFYVGEFGLSSMSDYQNLLAAVNASQALGALVWSLRFHSRSGGFWNHDEGGGVQSFHLPGFPVNGTTGVGISSTELMKSYAAGNGAPKSSQYYQKPPVGNPVLFLPKVTKSIVNGEAMASVGLIWRGSTGARSYTVERAPGNTDAFVVAYSGVVDAVASGQTILVDQVKAGAYNYRVRGVNEYGVGNYSNVVTAV</sequence>
<gene>
    <name evidence="11" type="ORF">BCR33DRAFT_761038</name>
</gene>
<evidence type="ECO:0000256" key="2">
    <source>
        <dbReference type="ARBA" id="ARBA00004613"/>
    </source>
</evidence>
<evidence type="ECO:0000256" key="3">
    <source>
        <dbReference type="ARBA" id="ARBA00005641"/>
    </source>
</evidence>
<keyword evidence="12" id="KW-1185">Reference proteome</keyword>
<accession>A0A1Y2D390</accession>
<evidence type="ECO:0000256" key="6">
    <source>
        <dbReference type="ARBA" id="ARBA00022729"/>
    </source>
</evidence>
<dbReference type="EMBL" id="MCGO01000001">
    <property type="protein sequence ID" value="ORY53677.1"/>
    <property type="molecule type" value="Genomic_DNA"/>
</dbReference>
<evidence type="ECO:0000259" key="10">
    <source>
        <dbReference type="Pfam" id="PF26410"/>
    </source>
</evidence>
<keyword evidence="8" id="KW-0326">Glycosidase</keyword>
<evidence type="ECO:0000256" key="9">
    <source>
        <dbReference type="SAM" id="Phobius"/>
    </source>
</evidence>
<feature type="transmembrane region" description="Helical" evidence="9">
    <location>
        <begin position="262"/>
        <end position="283"/>
    </location>
</feature>
<reference evidence="11 12" key="1">
    <citation type="submission" date="2016-07" db="EMBL/GenBank/DDBJ databases">
        <title>Pervasive Adenine N6-methylation of Active Genes in Fungi.</title>
        <authorList>
            <consortium name="DOE Joint Genome Institute"/>
            <person name="Mondo S.J."/>
            <person name="Dannebaum R.O."/>
            <person name="Kuo R.C."/>
            <person name="Labutti K."/>
            <person name="Haridas S."/>
            <person name="Kuo A."/>
            <person name="Salamov A."/>
            <person name="Ahrendt S.R."/>
            <person name="Lipzen A."/>
            <person name="Sullivan W."/>
            <person name="Andreopoulos W.B."/>
            <person name="Clum A."/>
            <person name="Lindquist E."/>
            <person name="Daum C."/>
            <person name="Ramamoorthy G.K."/>
            <person name="Gryganskyi A."/>
            <person name="Culley D."/>
            <person name="Magnuson J.K."/>
            <person name="James T.Y."/>
            <person name="O'Malley M.A."/>
            <person name="Stajich J.E."/>
            <person name="Spatafora J.W."/>
            <person name="Visel A."/>
            <person name="Grigoriev I.V."/>
        </authorList>
    </citation>
    <scope>NUCLEOTIDE SEQUENCE [LARGE SCALE GENOMIC DNA]</scope>
    <source>
        <strain evidence="11 12">JEL800</strain>
    </source>
</reference>
<dbReference type="PANTHER" id="PTHR31451:SF39">
    <property type="entry name" value="MANNAN ENDO-1,4-BETA-MANNOSIDASE 1"/>
    <property type="match status" value="1"/>
</dbReference>
<dbReference type="Proteomes" id="UP000193642">
    <property type="component" value="Unassembled WGS sequence"/>
</dbReference>
<feature type="transmembrane region" description="Helical" evidence="9">
    <location>
        <begin position="323"/>
        <end position="349"/>
    </location>
</feature>
<dbReference type="AlphaFoldDB" id="A0A1Y2D390"/>
<keyword evidence="5" id="KW-0964">Secreted</keyword>
<dbReference type="InterPro" id="IPR036116">
    <property type="entry name" value="FN3_sf"/>
</dbReference>
<dbReference type="SUPFAM" id="SSF51445">
    <property type="entry name" value="(Trans)glycosidases"/>
    <property type="match status" value="1"/>
</dbReference>
<evidence type="ECO:0000256" key="4">
    <source>
        <dbReference type="ARBA" id="ARBA00012706"/>
    </source>
</evidence>
<comment type="similarity">
    <text evidence="3">Belongs to the glycosyl hydrolase 5 (cellulase A) family.</text>
</comment>
<dbReference type="GO" id="GO:0005576">
    <property type="term" value="C:extracellular region"/>
    <property type="evidence" value="ECO:0007669"/>
    <property type="project" value="UniProtKB-SubCell"/>
</dbReference>
<evidence type="ECO:0000256" key="5">
    <source>
        <dbReference type="ARBA" id="ARBA00022525"/>
    </source>
</evidence>
<dbReference type="Gene3D" id="3.20.20.80">
    <property type="entry name" value="Glycosidases"/>
    <property type="match status" value="2"/>
</dbReference>
<dbReference type="InterPro" id="IPR017853">
    <property type="entry name" value="GH"/>
</dbReference>
<evidence type="ECO:0000256" key="8">
    <source>
        <dbReference type="ARBA" id="ARBA00023295"/>
    </source>
</evidence>
<keyword evidence="9" id="KW-0812">Transmembrane</keyword>
<evidence type="ECO:0000313" key="12">
    <source>
        <dbReference type="Proteomes" id="UP000193642"/>
    </source>
</evidence>
<dbReference type="STRING" id="329046.A0A1Y2D390"/>
<name>A0A1Y2D390_9FUNG</name>
<dbReference type="Gene3D" id="2.60.40.10">
    <property type="entry name" value="Immunoglobulins"/>
    <property type="match status" value="1"/>
</dbReference>
<dbReference type="GO" id="GO:0016985">
    <property type="term" value="F:mannan endo-1,4-beta-mannosidase activity"/>
    <property type="evidence" value="ECO:0007669"/>
    <property type="project" value="UniProtKB-EC"/>
</dbReference>
<protein>
    <recommendedName>
        <fullName evidence="4">mannan endo-1,4-beta-mannosidase</fullName>
        <ecNumber evidence="4">3.2.1.78</ecNumber>
    </recommendedName>
</protein>
<dbReference type="SUPFAM" id="SSF49265">
    <property type="entry name" value="Fibronectin type III"/>
    <property type="match status" value="1"/>
</dbReference>
<keyword evidence="6" id="KW-0732">Signal</keyword>